<sequence>MVTIKQIAKAVGVSSTTVSRVLNYDPSLTMSEAKRQAIIETAEALNYETPRNRSRAGTAAEASQPAKLVIVHFLDPSEEIADPYYVGVRLGIENRCRELNAEVTKAFHPDGLPDAQQLAASAGVIVIGKHSARDIAWLRRHARHVVFADFDPHNDEVDSVFSDMGVATLKILNFLKASGYGRIGFIGSSDYLDGETRQFGEWRCATYIDWQKAEGRFDPDLVLLADSGLGQSHRLEDGYRLALQMLSLPAPPDAIVTSNDNMAIGAYRAIQERGLRIPDDIGIASFNDIPVAQFLTPPLTTVRIHAEHIGETAVDLLFERLAGRTFGRQVRIATELMLRASCRTPGAAD</sequence>
<keyword evidence="2" id="KW-0238">DNA-binding</keyword>
<dbReference type="SUPFAM" id="SSF47413">
    <property type="entry name" value="lambda repressor-like DNA-binding domains"/>
    <property type="match status" value="1"/>
</dbReference>
<evidence type="ECO:0000256" key="1">
    <source>
        <dbReference type="ARBA" id="ARBA00023015"/>
    </source>
</evidence>
<feature type="domain" description="HTH lacI-type" evidence="4">
    <location>
        <begin position="2"/>
        <end position="60"/>
    </location>
</feature>
<dbReference type="CDD" id="cd01392">
    <property type="entry name" value="HTH_LacI"/>
    <property type="match status" value="1"/>
</dbReference>
<dbReference type="SUPFAM" id="SSF53822">
    <property type="entry name" value="Periplasmic binding protein-like I"/>
    <property type="match status" value="1"/>
</dbReference>
<dbReference type="GO" id="GO:0000976">
    <property type="term" value="F:transcription cis-regulatory region binding"/>
    <property type="evidence" value="ECO:0007669"/>
    <property type="project" value="TreeGrafter"/>
</dbReference>
<dbReference type="PANTHER" id="PTHR30146">
    <property type="entry name" value="LACI-RELATED TRANSCRIPTIONAL REPRESSOR"/>
    <property type="match status" value="1"/>
</dbReference>
<dbReference type="Pfam" id="PF13377">
    <property type="entry name" value="Peripla_BP_3"/>
    <property type="match status" value="1"/>
</dbReference>
<dbReference type="Gene3D" id="3.40.50.2300">
    <property type="match status" value="2"/>
</dbReference>
<dbReference type="PANTHER" id="PTHR30146:SF149">
    <property type="entry name" value="HTH-TYPE TRANSCRIPTIONAL REGULATOR EBGR"/>
    <property type="match status" value="1"/>
</dbReference>
<dbReference type="RefSeq" id="WP_100082929.1">
    <property type="nucleotide sequence ID" value="NZ_LT608334.1"/>
</dbReference>
<dbReference type="EMBL" id="FMJD01000008">
    <property type="protein sequence ID" value="SCM76845.1"/>
    <property type="molecule type" value="Genomic_DNA"/>
</dbReference>
<gene>
    <name evidence="5" type="ORF">KL86PLE_40650</name>
</gene>
<dbReference type="GO" id="GO:0003700">
    <property type="term" value="F:DNA-binding transcription factor activity"/>
    <property type="evidence" value="ECO:0007669"/>
    <property type="project" value="TreeGrafter"/>
</dbReference>
<evidence type="ECO:0000313" key="5">
    <source>
        <dbReference type="EMBL" id="SCM76845.1"/>
    </source>
</evidence>
<dbReference type="InterPro" id="IPR046335">
    <property type="entry name" value="LacI/GalR-like_sensor"/>
</dbReference>
<proteinExistence type="predicted"/>
<keyword evidence="1" id="KW-0805">Transcription regulation</keyword>
<keyword evidence="3" id="KW-0804">Transcription</keyword>
<evidence type="ECO:0000256" key="3">
    <source>
        <dbReference type="ARBA" id="ARBA00023163"/>
    </source>
</evidence>
<dbReference type="Gene3D" id="1.10.260.40">
    <property type="entry name" value="lambda repressor-like DNA-binding domains"/>
    <property type="match status" value="1"/>
</dbReference>
<accession>A0A212LH23</accession>
<dbReference type="InterPro" id="IPR028082">
    <property type="entry name" value="Peripla_BP_I"/>
</dbReference>
<protein>
    <submittedName>
        <fullName evidence="5">Regulatory protein LacI</fullName>
    </submittedName>
</protein>
<dbReference type="Pfam" id="PF00356">
    <property type="entry name" value="LacI"/>
    <property type="match status" value="1"/>
</dbReference>
<reference evidence="5" key="1">
    <citation type="submission" date="2016-08" db="EMBL/GenBank/DDBJ databases">
        <authorList>
            <person name="Seilhamer J.J."/>
        </authorList>
    </citation>
    <scope>NUCLEOTIDE SEQUENCE</scope>
    <source>
        <strain evidence="5">86</strain>
    </source>
</reference>
<dbReference type="SMART" id="SM00354">
    <property type="entry name" value="HTH_LACI"/>
    <property type="match status" value="1"/>
</dbReference>
<evidence type="ECO:0000256" key="2">
    <source>
        <dbReference type="ARBA" id="ARBA00023125"/>
    </source>
</evidence>
<dbReference type="InterPro" id="IPR010982">
    <property type="entry name" value="Lambda_DNA-bd_dom_sf"/>
</dbReference>
<evidence type="ECO:0000259" key="4">
    <source>
        <dbReference type="PROSITE" id="PS50932"/>
    </source>
</evidence>
<organism evidence="5">
    <name type="scientific">uncultured Pleomorphomonas sp</name>
    <dbReference type="NCBI Taxonomy" id="442121"/>
    <lineage>
        <taxon>Bacteria</taxon>
        <taxon>Pseudomonadati</taxon>
        <taxon>Pseudomonadota</taxon>
        <taxon>Alphaproteobacteria</taxon>
        <taxon>Hyphomicrobiales</taxon>
        <taxon>Pleomorphomonadaceae</taxon>
        <taxon>Pleomorphomonas</taxon>
        <taxon>environmental samples</taxon>
    </lineage>
</organism>
<dbReference type="InterPro" id="IPR000843">
    <property type="entry name" value="HTH_LacI"/>
</dbReference>
<dbReference type="CDD" id="cd01544">
    <property type="entry name" value="PBP1_GalR"/>
    <property type="match status" value="1"/>
</dbReference>
<dbReference type="PROSITE" id="PS50932">
    <property type="entry name" value="HTH_LACI_2"/>
    <property type="match status" value="1"/>
</dbReference>
<name>A0A212LH23_9HYPH</name>
<dbReference type="AlphaFoldDB" id="A0A212LH23"/>